<dbReference type="STRING" id="8005.ENSEEEP00000017363"/>
<organism evidence="3 4">
    <name type="scientific">Electrophorus electricus</name>
    <name type="common">Electric eel</name>
    <name type="synonym">Gymnotus electricus</name>
    <dbReference type="NCBI Taxonomy" id="8005"/>
    <lineage>
        <taxon>Eukaryota</taxon>
        <taxon>Metazoa</taxon>
        <taxon>Chordata</taxon>
        <taxon>Craniata</taxon>
        <taxon>Vertebrata</taxon>
        <taxon>Euteleostomi</taxon>
        <taxon>Actinopterygii</taxon>
        <taxon>Neopterygii</taxon>
        <taxon>Teleostei</taxon>
        <taxon>Ostariophysi</taxon>
        <taxon>Gymnotiformes</taxon>
        <taxon>Gymnotoidei</taxon>
        <taxon>Gymnotidae</taxon>
        <taxon>Electrophorus</taxon>
    </lineage>
</organism>
<evidence type="ECO:0000256" key="2">
    <source>
        <dbReference type="SAM" id="Phobius"/>
    </source>
</evidence>
<evidence type="ECO:0000313" key="3">
    <source>
        <dbReference type="Ensembl" id="ENSEEEP00000017363.2"/>
    </source>
</evidence>
<keyword evidence="2" id="KW-0812">Transmembrane</keyword>
<dbReference type="Proteomes" id="UP000314983">
    <property type="component" value="Chromosome 3"/>
</dbReference>
<dbReference type="AlphaFoldDB" id="A0A4W4EYG5"/>
<accession>A0A4W4EYG5</accession>
<feature type="transmembrane region" description="Helical" evidence="2">
    <location>
        <begin position="63"/>
        <end position="84"/>
    </location>
</feature>
<name>A0A4W4EYG5_ELEEL</name>
<reference evidence="4" key="1">
    <citation type="journal article" date="2014" name="Science">
        <title>Nonhuman genetics. Genomic basis for the convergent evolution of electric organs.</title>
        <authorList>
            <person name="Gallant J.R."/>
            <person name="Traeger L.L."/>
            <person name="Volkening J.D."/>
            <person name="Moffett H."/>
            <person name="Chen P.H."/>
            <person name="Novina C.D."/>
            <person name="Phillips G.N.Jr."/>
            <person name="Anand R."/>
            <person name="Wells G.B."/>
            <person name="Pinch M."/>
            <person name="Guth R."/>
            <person name="Unguez G.A."/>
            <person name="Albert J.S."/>
            <person name="Zakon H.H."/>
            <person name="Samanta M.P."/>
            <person name="Sussman M.R."/>
        </authorList>
    </citation>
    <scope>NUCLEOTIDE SEQUENCE [LARGE SCALE GENOMIC DNA]</scope>
</reference>
<reference evidence="4" key="2">
    <citation type="journal article" date="2017" name="Sci. Adv.">
        <title>A tail of two voltages: Proteomic comparison of the three electric organs of the electric eel.</title>
        <authorList>
            <person name="Traeger L.L."/>
            <person name="Sabat G."/>
            <person name="Barrett-Wilt G.A."/>
            <person name="Wells G.B."/>
            <person name="Sussman M.R."/>
        </authorList>
    </citation>
    <scope>NUCLEOTIDE SEQUENCE [LARGE SCALE GENOMIC DNA]</scope>
</reference>
<evidence type="ECO:0000313" key="4">
    <source>
        <dbReference type="Proteomes" id="UP000314983"/>
    </source>
</evidence>
<keyword evidence="4" id="KW-1185">Reference proteome</keyword>
<feature type="compositionally biased region" description="Polar residues" evidence="1">
    <location>
        <begin position="137"/>
        <end position="148"/>
    </location>
</feature>
<proteinExistence type="predicted"/>
<dbReference type="Pfam" id="PF15176">
    <property type="entry name" value="LRR19-TM"/>
    <property type="match status" value="1"/>
</dbReference>
<reference evidence="3" key="4">
    <citation type="submission" date="2025-08" db="UniProtKB">
        <authorList>
            <consortium name="Ensembl"/>
        </authorList>
    </citation>
    <scope>IDENTIFICATION</scope>
</reference>
<sequence>MKTECYPPTPVPSLETGHTLNLINQSPFHRKLLTDTSVDNTGTNRTNKTLGTDVSPKSSSHDWRYLVGALVTALGVSILIAVAAKCKIVCRYLASYRHSRLNETDETSQCDPAKDDDDGFIEDNYIQASDRERDGTESSYKPSLFTSF</sequence>
<feature type="compositionally biased region" description="Acidic residues" evidence="1">
    <location>
        <begin position="104"/>
        <end position="121"/>
    </location>
</feature>
<reference evidence="3" key="5">
    <citation type="submission" date="2025-09" db="UniProtKB">
        <authorList>
            <consortium name="Ensembl"/>
        </authorList>
    </citation>
    <scope>IDENTIFICATION</scope>
</reference>
<dbReference type="PANTHER" id="PTHR31450">
    <property type="entry name" value="LEUCINE-RICH REPEAT-CONTAINING PROTEIN 19 LRRC19 FAMILY MEMBER"/>
    <property type="match status" value="1"/>
</dbReference>
<dbReference type="Ensembl" id="ENSEEET00000017560.2">
    <property type="protein sequence ID" value="ENSEEEP00000017363.2"/>
    <property type="gene ID" value="ENSEEEG00000008580.2"/>
</dbReference>
<feature type="region of interest" description="Disordered" evidence="1">
    <location>
        <begin position="35"/>
        <end position="55"/>
    </location>
</feature>
<keyword evidence="2" id="KW-0472">Membrane</keyword>
<dbReference type="GeneTree" id="ENSGT01030000234931"/>
<protein>
    <recommendedName>
        <fullName evidence="5">Type III endosome membrane protein TEMP</fullName>
    </recommendedName>
</protein>
<keyword evidence="2" id="KW-1133">Transmembrane helix</keyword>
<reference evidence="3" key="3">
    <citation type="submission" date="2020-05" db="EMBL/GenBank/DDBJ databases">
        <title>Electrophorus electricus (electric eel) genome, fEleEle1, primary haplotype.</title>
        <authorList>
            <person name="Myers G."/>
            <person name="Meyer A."/>
            <person name="Fedrigo O."/>
            <person name="Formenti G."/>
            <person name="Rhie A."/>
            <person name="Tracey A."/>
            <person name="Sims Y."/>
            <person name="Jarvis E.D."/>
        </authorList>
    </citation>
    <scope>NUCLEOTIDE SEQUENCE [LARGE SCALE GENOMIC DNA]</scope>
</reference>
<feature type="region of interest" description="Disordered" evidence="1">
    <location>
        <begin position="100"/>
        <end position="148"/>
    </location>
</feature>
<evidence type="ECO:0008006" key="5">
    <source>
        <dbReference type="Google" id="ProtNLM"/>
    </source>
</evidence>
<dbReference type="PANTHER" id="PTHR31450:SF3">
    <property type="entry name" value="TYPE III ENDOSOME MEMBRANE PROTEIN TEMP"/>
    <property type="match status" value="1"/>
</dbReference>
<evidence type="ECO:0000256" key="1">
    <source>
        <dbReference type="SAM" id="MobiDB-lite"/>
    </source>
</evidence>